<keyword evidence="4" id="KW-1185">Reference proteome</keyword>
<keyword evidence="2" id="KW-0472">Membrane</keyword>
<evidence type="ECO:0000256" key="1">
    <source>
        <dbReference type="SAM" id="MobiDB-lite"/>
    </source>
</evidence>
<evidence type="ECO:0000256" key="2">
    <source>
        <dbReference type="SAM" id="Phobius"/>
    </source>
</evidence>
<proteinExistence type="predicted"/>
<feature type="compositionally biased region" description="Polar residues" evidence="1">
    <location>
        <begin position="500"/>
        <end position="518"/>
    </location>
</feature>
<evidence type="ECO:0000313" key="4">
    <source>
        <dbReference type="Proteomes" id="UP000521872"/>
    </source>
</evidence>
<organism evidence="3 4">
    <name type="scientific">Agrocybe pediades</name>
    <dbReference type="NCBI Taxonomy" id="84607"/>
    <lineage>
        <taxon>Eukaryota</taxon>
        <taxon>Fungi</taxon>
        <taxon>Dikarya</taxon>
        <taxon>Basidiomycota</taxon>
        <taxon>Agaricomycotina</taxon>
        <taxon>Agaricomycetes</taxon>
        <taxon>Agaricomycetidae</taxon>
        <taxon>Agaricales</taxon>
        <taxon>Agaricineae</taxon>
        <taxon>Strophariaceae</taxon>
        <taxon>Agrocybe</taxon>
    </lineage>
</organism>
<name>A0A8H4QV18_9AGAR</name>
<gene>
    <name evidence="3" type="ORF">D9613_005641</name>
</gene>
<evidence type="ECO:0000313" key="3">
    <source>
        <dbReference type="EMBL" id="KAF4617200.1"/>
    </source>
</evidence>
<protein>
    <submittedName>
        <fullName evidence="3">Uncharacterized protein</fullName>
    </submittedName>
</protein>
<sequence>MSVRQVVVDDNDPGIQYVGPWFLDTSGSQDTVGNFGPPYLETLHGTKSSASLSYSFTGELCLSFMNLVIYCLEYRKAPVLVYGTNNLRNDSGILDPQWSCFVDGIEIGASAPFQFPENNWLFCSHDQLTDGPHVLSVNATVAKQQTFWIDKIHYVPSTDVSLGNQVILVDRNDPALQFDDAWTVLDVDRKITTQTNSILTFEFVGAWIIENQFFPKAQYHIGASLSWYGMIPANYPKTASKGSYVIDDGPPTMFQLQGLPPDGVTNGYYQEFFQTPKYPAGPHKIVVTYLGDSQSTPLTLDYLLVQKGTPDTAPTTTSISLSSGPSSTGGLPSLSGPPSFLSSRPSSSQTAQSSTLQGLGSTTLDSATTTTTPPPSDPSHTLDGLEPSAFGASATPAAKHSNSSIGIILGGVIGGLVLLVLLLIVLYLWHRRQSRLTKVNMTANPFPYAPGSVNLGSPLIAPGMPQVPDGTQNTYYYHPQGLQHITTAQPMEERKDLKSSRQSTDSASPRYSTLSVARSATIVDEPR</sequence>
<keyword evidence="2" id="KW-1133">Transmembrane helix</keyword>
<comment type="caution">
    <text evidence="3">The sequence shown here is derived from an EMBL/GenBank/DDBJ whole genome shotgun (WGS) entry which is preliminary data.</text>
</comment>
<feature type="compositionally biased region" description="Low complexity" evidence="1">
    <location>
        <begin position="314"/>
        <end position="371"/>
    </location>
</feature>
<keyword evidence="2" id="KW-0812">Transmembrane</keyword>
<dbReference type="EMBL" id="JAACJL010000030">
    <property type="protein sequence ID" value="KAF4617200.1"/>
    <property type="molecule type" value="Genomic_DNA"/>
</dbReference>
<feature type="region of interest" description="Disordered" evidence="1">
    <location>
        <begin position="313"/>
        <end position="396"/>
    </location>
</feature>
<feature type="region of interest" description="Disordered" evidence="1">
    <location>
        <begin position="490"/>
        <end position="527"/>
    </location>
</feature>
<feature type="transmembrane region" description="Helical" evidence="2">
    <location>
        <begin position="405"/>
        <end position="429"/>
    </location>
</feature>
<dbReference type="AlphaFoldDB" id="A0A8H4QV18"/>
<dbReference type="Proteomes" id="UP000521872">
    <property type="component" value="Unassembled WGS sequence"/>
</dbReference>
<reference evidence="3 4" key="1">
    <citation type="submission" date="2019-12" db="EMBL/GenBank/DDBJ databases">
        <authorList>
            <person name="Floudas D."/>
            <person name="Bentzer J."/>
            <person name="Ahren D."/>
            <person name="Johansson T."/>
            <person name="Persson P."/>
            <person name="Tunlid A."/>
        </authorList>
    </citation>
    <scope>NUCLEOTIDE SEQUENCE [LARGE SCALE GENOMIC DNA]</scope>
    <source>
        <strain evidence="3 4">CBS 102.39</strain>
    </source>
</reference>
<accession>A0A8H4QV18</accession>